<dbReference type="GO" id="GO:0004674">
    <property type="term" value="F:protein serine/threonine kinase activity"/>
    <property type="evidence" value="ECO:0007669"/>
    <property type="project" value="TreeGrafter"/>
</dbReference>
<feature type="compositionally biased region" description="Basic residues" evidence="1">
    <location>
        <begin position="267"/>
        <end position="277"/>
    </location>
</feature>
<dbReference type="GO" id="GO:0005634">
    <property type="term" value="C:nucleus"/>
    <property type="evidence" value="ECO:0007669"/>
    <property type="project" value="TreeGrafter"/>
</dbReference>
<sequence>MDTGDGSESKHQQCTLTSFSPFKACIDPSFYKEDDDDRPGGKISQQFVPVLNEEDVANMHNDEVAYRVMLLQQQLSLLTEKSSGQPLGAPTRVFSSVSFTDGEILQQLTSTEHQKSLSAHNWPVMETLGPDFFTLATAALDCADDPTALRNRLEEGLDAQQSMPGELRKHLKDNFPVFLSACREVAESYLNRKLKVPKASGDDADAGDRKTGFPAGFVLEGEHGRYCPVSYLASGSAGEVWTAMEIQAQDEEADLTPESTDSPGPRARSRTVKSRQNVLKRVKPSQKDSAEQEFIIARKLAQDGGDRYCIACVDRIEETPEKLWLVLRRVVPSQYGVDLTEYIKADFFKDSSNMHHAQQLVLQLLAGIQHISDRGVSLRDVKPDNVLIDYDTTTHVYTARWTDFGLAVDLSDNGTHLRHPSIEARGEELQKLLVGWWYDAQKQVPKPKWTSRCPPEKSYQGTAMELDNLAAYDMYMLGIIFCCMACSIDFPHIGTRAIDEDVRELLGSEGYESDDYYKNFELGRVISAHVRVFEHEFEQTFGKTFGRVLLAQVRMMLTMTPSLRPTPEQVRRDLKRSLDCE</sequence>
<dbReference type="GO" id="GO:0005524">
    <property type="term" value="F:ATP binding"/>
    <property type="evidence" value="ECO:0007669"/>
    <property type="project" value="InterPro"/>
</dbReference>
<accession>A0AAE0GFI7</accession>
<evidence type="ECO:0000313" key="4">
    <source>
        <dbReference type="Proteomes" id="UP001190700"/>
    </source>
</evidence>
<dbReference type="PANTHER" id="PTHR44167:SF24">
    <property type="entry name" value="SERINE_THREONINE-PROTEIN KINASE CHK2"/>
    <property type="match status" value="1"/>
</dbReference>
<organism evidence="3 4">
    <name type="scientific">Cymbomonas tetramitiformis</name>
    <dbReference type="NCBI Taxonomy" id="36881"/>
    <lineage>
        <taxon>Eukaryota</taxon>
        <taxon>Viridiplantae</taxon>
        <taxon>Chlorophyta</taxon>
        <taxon>Pyramimonadophyceae</taxon>
        <taxon>Pyramimonadales</taxon>
        <taxon>Pyramimonadaceae</taxon>
        <taxon>Cymbomonas</taxon>
    </lineage>
</organism>
<dbReference type="InterPro" id="IPR000719">
    <property type="entry name" value="Prot_kinase_dom"/>
</dbReference>
<dbReference type="PROSITE" id="PS50011">
    <property type="entry name" value="PROTEIN_KINASE_DOM"/>
    <property type="match status" value="1"/>
</dbReference>
<evidence type="ECO:0000313" key="3">
    <source>
        <dbReference type="EMBL" id="KAK3277164.1"/>
    </source>
</evidence>
<dbReference type="SUPFAM" id="SSF56112">
    <property type="entry name" value="Protein kinase-like (PK-like)"/>
    <property type="match status" value="1"/>
</dbReference>
<reference evidence="3 4" key="1">
    <citation type="journal article" date="2015" name="Genome Biol. Evol.">
        <title>Comparative Genomics of a Bacterivorous Green Alga Reveals Evolutionary Causalities and Consequences of Phago-Mixotrophic Mode of Nutrition.</title>
        <authorList>
            <person name="Burns J.A."/>
            <person name="Paasch A."/>
            <person name="Narechania A."/>
            <person name="Kim E."/>
        </authorList>
    </citation>
    <scope>NUCLEOTIDE SEQUENCE [LARGE SCALE GENOMIC DNA]</scope>
    <source>
        <strain evidence="3 4">PLY_AMNH</strain>
    </source>
</reference>
<dbReference type="Gene3D" id="1.10.510.10">
    <property type="entry name" value="Transferase(Phosphotransferase) domain 1"/>
    <property type="match status" value="1"/>
</dbReference>
<dbReference type="SMART" id="SM00220">
    <property type="entry name" value="S_TKc"/>
    <property type="match status" value="1"/>
</dbReference>
<proteinExistence type="predicted"/>
<dbReference type="EMBL" id="LGRX02006226">
    <property type="protein sequence ID" value="KAK3277164.1"/>
    <property type="molecule type" value="Genomic_DNA"/>
</dbReference>
<comment type="caution">
    <text evidence="3">The sequence shown here is derived from an EMBL/GenBank/DDBJ whole genome shotgun (WGS) entry which is preliminary data.</text>
</comment>
<protein>
    <recommendedName>
        <fullName evidence="2">Protein kinase domain-containing protein</fullName>
    </recommendedName>
</protein>
<name>A0AAE0GFI7_9CHLO</name>
<dbReference type="InterPro" id="IPR011009">
    <property type="entry name" value="Kinase-like_dom_sf"/>
</dbReference>
<dbReference type="AlphaFoldDB" id="A0AAE0GFI7"/>
<dbReference type="Pfam" id="PF00069">
    <property type="entry name" value="Pkinase"/>
    <property type="match status" value="1"/>
</dbReference>
<feature type="region of interest" description="Disordered" evidence="1">
    <location>
        <begin position="251"/>
        <end position="277"/>
    </location>
</feature>
<dbReference type="Proteomes" id="UP001190700">
    <property type="component" value="Unassembled WGS sequence"/>
</dbReference>
<feature type="domain" description="Protein kinase" evidence="2">
    <location>
        <begin position="226"/>
        <end position="578"/>
    </location>
</feature>
<dbReference type="PANTHER" id="PTHR44167">
    <property type="entry name" value="OVARIAN-SPECIFIC SERINE/THREONINE-PROTEIN KINASE LOK-RELATED"/>
    <property type="match status" value="1"/>
</dbReference>
<dbReference type="GO" id="GO:0044773">
    <property type="term" value="P:mitotic DNA damage checkpoint signaling"/>
    <property type="evidence" value="ECO:0007669"/>
    <property type="project" value="TreeGrafter"/>
</dbReference>
<evidence type="ECO:0000259" key="2">
    <source>
        <dbReference type="PROSITE" id="PS50011"/>
    </source>
</evidence>
<keyword evidence="4" id="KW-1185">Reference proteome</keyword>
<gene>
    <name evidence="3" type="ORF">CYMTET_14810</name>
</gene>
<evidence type="ECO:0000256" key="1">
    <source>
        <dbReference type="SAM" id="MobiDB-lite"/>
    </source>
</evidence>